<reference evidence="2" key="1">
    <citation type="submission" date="2017-08" db="EMBL/GenBank/DDBJ databases">
        <title>A dynamic microbial community with high functional redundancy inhabits the cold, oxic subseafloor aquifer.</title>
        <authorList>
            <person name="Tully B.J."/>
            <person name="Wheat C.G."/>
            <person name="Glazer B.T."/>
            <person name="Huber J.A."/>
        </authorList>
    </citation>
    <scope>NUCLEOTIDE SEQUENCE [LARGE SCALE GENOMIC DNA]</scope>
</reference>
<name>A0A2A4TCA4_9DELT</name>
<dbReference type="EMBL" id="NVSR01000001">
    <property type="protein sequence ID" value="PCI30939.1"/>
    <property type="molecule type" value="Genomic_DNA"/>
</dbReference>
<gene>
    <name evidence="1" type="ORF">COB67_00350</name>
</gene>
<accession>A0A2A4TCA4</accession>
<proteinExistence type="predicted"/>
<protein>
    <submittedName>
        <fullName evidence="1">Uncharacterized protein</fullName>
    </submittedName>
</protein>
<dbReference type="AlphaFoldDB" id="A0A2A4TCA4"/>
<evidence type="ECO:0000313" key="1">
    <source>
        <dbReference type="EMBL" id="PCI30939.1"/>
    </source>
</evidence>
<evidence type="ECO:0000313" key="2">
    <source>
        <dbReference type="Proteomes" id="UP000218113"/>
    </source>
</evidence>
<sequence>MTYKGLLLESLYSRSGTFQSLEYEGNGFFSNIGTTSLSACVESMNAVNGTFVNQNSAVGDVNFAISLYGIAKKDLPLKNNIAATECKPGETENVDGTCSPSDPCSGADFIQWADDAGTTKAQCGIVSSPTWGDICPISTTGTTIEDCKYAATNCRTDYTINANGTCDLTQPLCIVKIPFNDIGIKKVTGTSLKSVFRNNMNKVECTQRAECIDFNVVGFASYGNPSTAQTCSLEQGSSDYVASINETGIIYDYTIYTPPSPPQVAPPYSVQQIVKEEVVDIDGATDMVGIDFYLNGKFGYYTSDYSQPYKSDKVYINGVDVTDGLGWPTVTETLTYFLKGNERIWRSKTAANVPMSTKDAYTVGLGPTGGVGTVVLVAGLIWNSDIEIYRTYFSWELSKKPPLRYVENIYGYDLRHHQLDGNIKLLSLTDFNTGKVNDDKTAINSTLKALYEKKYQLFTEMGISNPTSLAVPHESGIQGSVDKCKWYEYGCEKDNGGADFNNNSEPAKTTTSYYIGATNRFVIVVPYKGAYKVRALDATDKIISDVNITESDFQERPSGVMYAPVQFSRDMDIAPSLIEPENACLSHPLVEWGGGVSGVYYEDQSLTDQEMICSKSVDTYVQNLSARKIKILDLSSNKSVEFTLKGPLPYPNQVYLVSLGEEESREYRCFSKFPNCTDGEYEDNE</sequence>
<comment type="caution">
    <text evidence="1">The sequence shown here is derived from an EMBL/GenBank/DDBJ whole genome shotgun (WGS) entry which is preliminary data.</text>
</comment>
<organism evidence="1 2">
    <name type="scientific">SAR324 cluster bacterium</name>
    <dbReference type="NCBI Taxonomy" id="2024889"/>
    <lineage>
        <taxon>Bacteria</taxon>
        <taxon>Deltaproteobacteria</taxon>
        <taxon>SAR324 cluster</taxon>
    </lineage>
</organism>
<dbReference type="Proteomes" id="UP000218113">
    <property type="component" value="Unassembled WGS sequence"/>
</dbReference>